<dbReference type="GO" id="GO:0005886">
    <property type="term" value="C:plasma membrane"/>
    <property type="evidence" value="ECO:0007669"/>
    <property type="project" value="UniProtKB-SubCell"/>
</dbReference>
<evidence type="ECO:0000256" key="3">
    <source>
        <dbReference type="ARBA" id="ARBA00022622"/>
    </source>
</evidence>
<evidence type="ECO:0000256" key="5">
    <source>
        <dbReference type="ARBA" id="ARBA00023136"/>
    </source>
</evidence>
<dbReference type="InterPro" id="IPR012946">
    <property type="entry name" value="X8"/>
</dbReference>
<sequence length="118" mass="13338">MTTRFVLLLILILGTIPRKSEDGQYRDWCIADEQTPDDELERAKEWACKNGGNCSMIEENQACYLPNTAKNHASYAFNSYFQRMKAFGGDCYFRSAAILTAADPSYGSCIFDVVPWSN</sequence>
<comment type="caution">
    <text evidence="11">The sequence shown here is derived from an EMBL/GenBank/DDBJ whole genome shotgun (WGS) entry which is preliminary data.</text>
</comment>
<dbReference type="AlphaFoldDB" id="A0AAV0DXV3"/>
<dbReference type="PANTHER" id="PTHR31044">
    <property type="entry name" value="BETA-1,3 GLUCANASE"/>
    <property type="match status" value="1"/>
</dbReference>
<gene>
    <name evidence="11" type="ORF">CEPIT_LOCUS19766</name>
</gene>
<evidence type="ECO:0000256" key="9">
    <source>
        <dbReference type="SAM" id="SignalP"/>
    </source>
</evidence>
<dbReference type="FunFam" id="1.20.58.1040:FF:000001">
    <property type="entry name" value="Glucan endo-1,3-beta-glucosidase 4"/>
    <property type="match status" value="1"/>
</dbReference>
<keyword evidence="5" id="KW-0472">Membrane</keyword>
<evidence type="ECO:0000256" key="1">
    <source>
        <dbReference type="ARBA" id="ARBA00004609"/>
    </source>
</evidence>
<evidence type="ECO:0000256" key="7">
    <source>
        <dbReference type="ARBA" id="ARBA00023180"/>
    </source>
</evidence>
<comment type="subcellular location">
    <subcellularLocation>
        <location evidence="1">Cell membrane</location>
        <topology evidence="1">Lipid-anchor</topology>
        <topology evidence="1">GPI-anchor</topology>
    </subcellularLocation>
</comment>
<dbReference type="Proteomes" id="UP001152523">
    <property type="component" value="Unassembled WGS sequence"/>
</dbReference>
<evidence type="ECO:0000256" key="8">
    <source>
        <dbReference type="ARBA" id="ARBA00023288"/>
    </source>
</evidence>
<keyword evidence="3" id="KW-0336">GPI-anchor</keyword>
<evidence type="ECO:0000256" key="4">
    <source>
        <dbReference type="ARBA" id="ARBA00022729"/>
    </source>
</evidence>
<keyword evidence="8" id="KW-0449">Lipoprotein</keyword>
<feature type="signal peptide" evidence="9">
    <location>
        <begin position="1"/>
        <end position="22"/>
    </location>
</feature>
<dbReference type="Pfam" id="PF07983">
    <property type="entry name" value="X8"/>
    <property type="match status" value="1"/>
</dbReference>
<accession>A0AAV0DXV3</accession>
<proteinExistence type="predicted"/>
<dbReference type="GO" id="GO:0098552">
    <property type="term" value="C:side of membrane"/>
    <property type="evidence" value="ECO:0007669"/>
    <property type="project" value="UniProtKB-KW"/>
</dbReference>
<keyword evidence="6" id="KW-1015">Disulfide bond</keyword>
<dbReference type="Gene3D" id="1.20.58.1040">
    <property type="match status" value="1"/>
</dbReference>
<feature type="domain" description="X8" evidence="10">
    <location>
        <begin position="27"/>
        <end position="111"/>
    </location>
</feature>
<protein>
    <recommendedName>
        <fullName evidence="10">X8 domain-containing protein</fullName>
    </recommendedName>
</protein>
<keyword evidence="4 9" id="KW-0732">Signal</keyword>
<dbReference type="PANTHER" id="PTHR31044:SF55">
    <property type="entry name" value="CARBOHYDRATE-BINDING X8 DOMAIN SUPERFAMILY PROTEIN"/>
    <property type="match status" value="1"/>
</dbReference>
<evidence type="ECO:0000259" key="10">
    <source>
        <dbReference type="SMART" id="SM00768"/>
    </source>
</evidence>
<dbReference type="InterPro" id="IPR044788">
    <property type="entry name" value="X8_dom_prot"/>
</dbReference>
<dbReference type="EMBL" id="CAMAPF010000193">
    <property type="protein sequence ID" value="CAH9112101.1"/>
    <property type="molecule type" value="Genomic_DNA"/>
</dbReference>
<keyword evidence="2" id="KW-1003">Cell membrane</keyword>
<evidence type="ECO:0000256" key="6">
    <source>
        <dbReference type="ARBA" id="ARBA00023157"/>
    </source>
</evidence>
<dbReference type="SMART" id="SM00768">
    <property type="entry name" value="X8"/>
    <property type="match status" value="1"/>
</dbReference>
<organism evidence="11 12">
    <name type="scientific">Cuscuta epithymum</name>
    <dbReference type="NCBI Taxonomy" id="186058"/>
    <lineage>
        <taxon>Eukaryota</taxon>
        <taxon>Viridiplantae</taxon>
        <taxon>Streptophyta</taxon>
        <taxon>Embryophyta</taxon>
        <taxon>Tracheophyta</taxon>
        <taxon>Spermatophyta</taxon>
        <taxon>Magnoliopsida</taxon>
        <taxon>eudicotyledons</taxon>
        <taxon>Gunneridae</taxon>
        <taxon>Pentapetalae</taxon>
        <taxon>asterids</taxon>
        <taxon>lamiids</taxon>
        <taxon>Solanales</taxon>
        <taxon>Convolvulaceae</taxon>
        <taxon>Cuscuteae</taxon>
        <taxon>Cuscuta</taxon>
        <taxon>Cuscuta subgen. Cuscuta</taxon>
    </lineage>
</organism>
<evidence type="ECO:0000313" key="11">
    <source>
        <dbReference type="EMBL" id="CAH9112101.1"/>
    </source>
</evidence>
<name>A0AAV0DXV3_9ASTE</name>
<keyword evidence="7" id="KW-0325">Glycoprotein</keyword>
<reference evidence="11" key="1">
    <citation type="submission" date="2022-07" db="EMBL/GenBank/DDBJ databases">
        <authorList>
            <person name="Macas J."/>
            <person name="Novak P."/>
            <person name="Neumann P."/>
        </authorList>
    </citation>
    <scope>NUCLEOTIDE SEQUENCE</scope>
</reference>
<dbReference type="GO" id="GO:0009506">
    <property type="term" value="C:plasmodesma"/>
    <property type="evidence" value="ECO:0007669"/>
    <property type="project" value="UniProtKB-ARBA"/>
</dbReference>
<feature type="chain" id="PRO_5043347878" description="X8 domain-containing protein" evidence="9">
    <location>
        <begin position="23"/>
        <end position="118"/>
    </location>
</feature>
<evidence type="ECO:0000256" key="2">
    <source>
        <dbReference type="ARBA" id="ARBA00022475"/>
    </source>
</evidence>
<evidence type="ECO:0000313" key="12">
    <source>
        <dbReference type="Proteomes" id="UP001152523"/>
    </source>
</evidence>
<keyword evidence="12" id="KW-1185">Reference proteome</keyword>